<dbReference type="Gene3D" id="1.20.1250.20">
    <property type="entry name" value="MFS general substrate transporter like domains"/>
    <property type="match status" value="1"/>
</dbReference>
<feature type="transmembrane region" description="Helical" evidence="4">
    <location>
        <begin position="343"/>
        <end position="366"/>
    </location>
</feature>
<dbReference type="InterPro" id="IPR011701">
    <property type="entry name" value="MFS"/>
</dbReference>
<feature type="transmembrane region" description="Helical" evidence="4">
    <location>
        <begin position="284"/>
        <end position="302"/>
    </location>
</feature>
<proteinExistence type="predicted"/>
<feature type="transmembrane region" description="Helical" evidence="4">
    <location>
        <begin position="106"/>
        <end position="127"/>
    </location>
</feature>
<organism evidence="6 7">
    <name type="scientific">Arenibacter antarcticus</name>
    <dbReference type="NCBI Taxonomy" id="2040469"/>
    <lineage>
        <taxon>Bacteria</taxon>
        <taxon>Pseudomonadati</taxon>
        <taxon>Bacteroidota</taxon>
        <taxon>Flavobacteriia</taxon>
        <taxon>Flavobacteriales</taxon>
        <taxon>Flavobacteriaceae</taxon>
        <taxon>Arenibacter</taxon>
    </lineage>
</organism>
<dbReference type="RefSeq" id="WP_251805943.1">
    <property type="nucleotide sequence ID" value="NZ_CP166679.1"/>
</dbReference>
<feature type="transmembrane region" description="Helical" evidence="4">
    <location>
        <begin position="220"/>
        <end position="241"/>
    </location>
</feature>
<keyword evidence="1 4" id="KW-0812">Transmembrane</keyword>
<feature type="transmembrane region" description="Helical" evidence="4">
    <location>
        <begin position="82"/>
        <end position="100"/>
    </location>
</feature>
<dbReference type="InterPro" id="IPR036259">
    <property type="entry name" value="MFS_trans_sf"/>
</dbReference>
<keyword evidence="2 4" id="KW-1133">Transmembrane helix</keyword>
<feature type="transmembrane region" description="Helical" evidence="4">
    <location>
        <begin position="372"/>
        <end position="391"/>
    </location>
</feature>
<reference evidence="7" key="1">
    <citation type="journal article" date="2019" name="Int. J. Syst. Evol. Microbiol.">
        <title>The Global Catalogue of Microorganisms (GCM) 10K type strain sequencing project: providing services to taxonomists for standard genome sequencing and annotation.</title>
        <authorList>
            <consortium name="The Broad Institute Genomics Platform"/>
            <consortium name="The Broad Institute Genome Sequencing Center for Infectious Disease"/>
            <person name="Wu L."/>
            <person name="Ma J."/>
        </authorList>
    </citation>
    <scope>NUCLEOTIDE SEQUENCE [LARGE SCALE GENOMIC DNA]</scope>
    <source>
        <strain evidence="7">KCTC 52924</strain>
    </source>
</reference>
<sequence>MPEKRPTIKKGKFSANDILLIAGILFIAINLRPALASVGPLINHIRVATGLSSSMLGLLTTLPLIAFGVVSSLTPLFTRRFGIAYTLFGALLLMTIGIGIRSLQGILPLYLGTLMFGIAIAFGNVLLPSLTKRNFSSNSGFVTSLYSSVMAIGASLAAGISVPLADGTDLGWRGSLAVWSILALIGLLLWIPQLSRMGISDQKRSYRAAMKALGKAPKAWKIAFFMGLQSFTFYVILAWLPAIVQSRGYDADYAGWMLSLSQATGILGSIIIPQWAGKKRDQRNIVVILMLVESIGVLGLLLPSLGFIALWVSLIGFVLGGTFGLALLFIVLRSKDADTATELSGMAQSIGYLVAATGPIIFGSLFDFTRGWTYSLILLFVVIIFKMYMGIGAGKPGKL</sequence>
<evidence type="ECO:0000256" key="1">
    <source>
        <dbReference type="ARBA" id="ARBA00022692"/>
    </source>
</evidence>
<evidence type="ECO:0000313" key="7">
    <source>
        <dbReference type="Proteomes" id="UP001597532"/>
    </source>
</evidence>
<evidence type="ECO:0000313" key="6">
    <source>
        <dbReference type="EMBL" id="MFD2790033.1"/>
    </source>
</evidence>
<gene>
    <name evidence="6" type="ORF">ACFS1K_09685</name>
</gene>
<feature type="transmembrane region" description="Helical" evidence="4">
    <location>
        <begin position="139"/>
        <end position="164"/>
    </location>
</feature>
<evidence type="ECO:0000256" key="2">
    <source>
        <dbReference type="ARBA" id="ARBA00022989"/>
    </source>
</evidence>
<feature type="transmembrane region" description="Helical" evidence="4">
    <location>
        <begin position="52"/>
        <end position="70"/>
    </location>
</feature>
<feature type="transmembrane region" description="Helical" evidence="4">
    <location>
        <begin position="308"/>
        <end position="331"/>
    </location>
</feature>
<accession>A0ABW5VE99</accession>
<dbReference type="InterPro" id="IPR020846">
    <property type="entry name" value="MFS_dom"/>
</dbReference>
<feature type="transmembrane region" description="Helical" evidence="4">
    <location>
        <begin position="253"/>
        <end position="272"/>
    </location>
</feature>
<dbReference type="PANTHER" id="PTHR23523">
    <property type="match status" value="1"/>
</dbReference>
<feature type="domain" description="Major facilitator superfamily (MFS) profile" evidence="5">
    <location>
        <begin position="18"/>
        <end position="398"/>
    </location>
</feature>
<dbReference type="InterPro" id="IPR052524">
    <property type="entry name" value="MFS_Cyanate_Porter"/>
</dbReference>
<dbReference type="CDD" id="cd17339">
    <property type="entry name" value="MFS_NIMT_CynX_like"/>
    <property type="match status" value="1"/>
</dbReference>
<dbReference type="PROSITE" id="PS50850">
    <property type="entry name" value="MFS"/>
    <property type="match status" value="1"/>
</dbReference>
<dbReference type="Pfam" id="PF07690">
    <property type="entry name" value="MFS_1"/>
    <property type="match status" value="1"/>
</dbReference>
<keyword evidence="3 4" id="KW-0472">Membrane</keyword>
<dbReference type="Proteomes" id="UP001597532">
    <property type="component" value="Unassembled WGS sequence"/>
</dbReference>
<evidence type="ECO:0000256" key="3">
    <source>
        <dbReference type="ARBA" id="ARBA00023136"/>
    </source>
</evidence>
<dbReference type="EMBL" id="JBHUOK010000030">
    <property type="protein sequence ID" value="MFD2790033.1"/>
    <property type="molecule type" value="Genomic_DNA"/>
</dbReference>
<feature type="transmembrane region" description="Helical" evidence="4">
    <location>
        <begin position="176"/>
        <end position="199"/>
    </location>
</feature>
<comment type="caution">
    <text evidence="6">The sequence shown here is derived from an EMBL/GenBank/DDBJ whole genome shotgun (WGS) entry which is preliminary data.</text>
</comment>
<name>A0ABW5VE99_9FLAO</name>
<dbReference type="SUPFAM" id="SSF103473">
    <property type="entry name" value="MFS general substrate transporter"/>
    <property type="match status" value="1"/>
</dbReference>
<keyword evidence="7" id="KW-1185">Reference proteome</keyword>
<dbReference type="PANTHER" id="PTHR23523:SF2">
    <property type="entry name" value="2-NITROIMIDAZOLE TRANSPORTER"/>
    <property type="match status" value="1"/>
</dbReference>
<evidence type="ECO:0000259" key="5">
    <source>
        <dbReference type="PROSITE" id="PS50850"/>
    </source>
</evidence>
<protein>
    <submittedName>
        <fullName evidence="6">CynX/NimT family MFS transporter</fullName>
    </submittedName>
</protein>
<evidence type="ECO:0000256" key="4">
    <source>
        <dbReference type="SAM" id="Phobius"/>
    </source>
</evidence>